<keyword evidence="3" id="KW-0809">Transit peptide</keyword>
<evidence type="ECO:0000256" key="1">
    <source>
        <dbReference type="ARBA" id="ARBA00007317"/>
    </source>
</evidence>
<evidence type="ECO:0000313" key="8">
    <source>
        <dbReference type="Proteomes" id="UP000433883"/>
    </source>
</evidence>
<dbReference type="PANTHER" id="PTHR23151">
    <property type="entry name" value="DIHYDROLIPOAMIDE ACETYL/SUCCINYL-TRANSFERASE-RELATED"/>
    <property type="match status" value="1"/>
</dbReference>
<dbReference type="SUPFAM" id="SSF51230">
    <property type="entry name" value="Single hybrid motif"/>
    <property type="match status" value="1"/>
</dbReference>
<dbReference type="SUPFAM" id="SSF47005">
    <property type="entry name" value="Peripheral subunit-binding domain of 2-oxo acid dehydrogenase complex"/>
    <property type="match status" value="1"/>
</dbReference>
<dbReference type="PROSITE" id="PS51826">
    <property type="entry name" value="PSBD"/>
    <property type="match status" value="1"/>
</dbReference>
<dbReference type="InterPro" id="IPR036625">
    <property type="entry name" value="E3-bd_dom_sf"/>
</dbReference>
<evidence type="ECO:0000259" key="5">
    <source>
        <dbReference type="PROSITE" id="PS50968"/>
    </source>
</evidence>
<evidence type="ECO:0000313" key="7">
    <source>
        <dbReference type="EMBL" id="KAE9963171.1"/>
    </source>
</evidence>
<dbReference type="InterPro" id="IPR045257">
    <property type="entry name" value="E2/Pdx1"/>
</dbReference>
<name>A0A8H3U4Y0_VENIN</name>
<dbReference type="InterPro" id="IPR004167">
    <property type="entry name" value="PSBD"/>
</dbReference>
<accession>A0A8H3U4Y0</accession>
<organism evidence="7 8">
    <name type="scientific">Venturia inaequalis</name>
    <name type="common">Apple scab fungus</name>
    <dbReference type="NCBI Taxonomy" id="5025"/>
    <lineage>
        <taxon>Eukaryota</taxon>
        <taxon>Fungi</taxon>
        <taxon>Dikarya</taxon>
        <taxon>Ascomycota</taxon>
        <taxon>Pezizomycotina</taxon>
        <taxon>Dothideomycetes</taxon>
        <taxon>Pleosporomycetidae</taxon>
        <taxon>Venturiales</taxon>
        <taxon>Venturiaceae</taxon>
        <taxon>Venturia</taxon>
    </lineage>
</organism>
<feature type="domain" description="Lipoyl-binding" evidence="5">
    <location>
        <begin position="1"/>
        <end position="75"/>
    </location>
</feature>
<dbReference type="InterPro" id="IPR000089">
    <property type="entry name" value="Biotin_lipoyl"/>
</dbReference>
<dbReference type="AlphaFoldDB" id="A0A8H3U4Y0"/>
<proteinExistence type="inferred from homology"/>
<dbReference type="PROSITE" id="PS00189">
    <property type="entry name" value="LIPOYL"/>
    <property type="match status" value="1"/>
</dbReference>
<sequence>MPALSPTMTEGNIASWKIKEGDSFVAGDVLLEVETDKATMDVEAQDDGKLAKIIVEDGSKGVTVGSRIGVLADAEDDLSTLEIPPEESAPKSAKKAAPPPTEEVKSSSPAPSKPKSQSSSPPAKSSPSISSPQNKKYPLYPSVEVLLHTHDIKADSINATGPNGRLLKGDVLAFLKEIPASAPQKLEDRIAKLSHLDLTNITPAAPKSSPKEVAVKEEAKVEKAVEVPVELSVPVSLASVLQVQKRMSATLGITLPLSTFIARAIALANEDLPSNSRKAPTADELFDHIVGVSKISKPSPKTKDGSFKPQIIALPDPSAGLGFAKKAGKKSDPFDAIVGLSGKQKSALRSKSKVLESLGPENVFSLSVVKGTEEEKRAKIFLERVKSLVEVEPGRLVL</sequence>
<dbReference type="CDD" id="cd06849">
    <property type="entry name" value="lipoyl_domain"/>
    <property type="match status" value="1"/>
</dbReference>
<evidence type="ECO:0000256" key="3">
    <source>
        <dbReference type="ARBA" id="ARBA00022946"/>
    </source>
</evidence>
<gene>
    <name evidence="7" type="ORF">BLS_009564</name>
</gene>
<dbReference type="PROSITE" id="PS50968">
    <property type="entry name" value="BIOTINYL_LIPOYL"/>
    <property type="match status" value="1"/>
</dbReference>
<comment type="caution">
    <text evidence="7">The sequence shown here is derived from an EMBL/GenBank/DDBJ whole genome shotgun (WGS) entry which is preliminary data.</text>
</comment>
<dbReference type="Pfam" id="PF00364">
    <property type="entry name" value="Biotin_lipoyl"/>
    <property type="match status" value="1"/>
</dbReference>
<dbReference type="Gene3D" id="2.40.50.100">
    <property type="match status" value="1"/>
</dbReference>
<protein>
    <recommendedName>
        <fullName evidence="9">Pyruvate dehydrogenase protein x component</fullName>
    </recommendedName>
</protein>
<evidence type="ECO:0000256" key="2">
    <source>
        <dbReference type="ARBA" id="ARBA00022823"/>
    </source>
</evidence>
<dbReference type="InterPro" id="IPR011053">
    <property type="entry name" value="Single_hybrid_motif"/>
</dbReference>
<dbReference type="Proteomes" id="UP000433883">
    <property type="component" value="Unassembled WGS sequence"/>
</dbReference>
<feature type="region of interest" description="Disordered" evidence="4">
    <location>
        <begin position="73"/>
        <end position="135"/>
    </location>
</feature>
<evidence type="ECO:0000256" key="4">
    <source>
        <dbReference type="SAM" id="MobiDB-lite"/>
    </source>
</evidence>
<dbReference type="GO" id="GO:0004742">
    <property type="term" value="F:dihydrolipoyllysine-residue acetyltransferase activity"/>
    <property type="evidence" value="ECO:0007669"/>
    <property type="project" value="TreeGrafter"/>
</dbReference>
<keyword evidence="2" id="KW-0450">Lipoyl</keyword>
<dbReference type="FunFam" id="2.40.50.100:FF:000010">
    <property type="entry name" value="Acetyltransferase component of pyruvate dehydrogenase complex"/>
    <property type="match status" value="1"/>
</dbReference>
<dbReference type="GO" id="GO:0045254">
    <property type="term" value="C:pyruvate dehydrogenase complex"/>
    <property type="evidence" value="ECO:0007669"/>
    <property type="project" value="InterPro"/>
</dbReference>
<dbReference type="Gene3D" id="4.10.320.10">
    <property type="entry name" value="E3-binding domain"/>
    <property type="match status" value="1"/>
</dbReference>
<reference evidence="7 8" key="1">
    <citation type="submission" date="2019-11" db="EMBL/GenBank/DDBJ databases">
        <title>Venturia inaequalis Genome Resource.</title>
        <authorList>
            <person name="Lichtner F.J."/>
        </authorList>
    </citation>
    <scope>NUCLEOTIDE SEQUENCE [LARGE SCALE GENOMIC DNA]</scope>
    <source>
        <strain evidence="7">Bline_iso_100314</strain>
    </source>
</reference>
<dbReference type="GO" id="GO:0006086">
    <property type="term" value="P:pyruvate decarboxylation to acetyl-CoA"/>
    <property type="evidence" value="ECO:0007669"/>
    <property type="project" value="InterPro"/>
</dbReference>
<dbReference type="PANTHER" id="PTHR23151:SF82">
    <property type="entry name" value="PYRUVATE DEHYDROGENASE COMPLEX PROTEIN X COMPONENT, MITOCHONDRIAL"/>
    <property type="match status" value="1"/>
</dbReference>
<feature type="domain" description="Peripheral subunit-binding (PSBD)" evidence="6">
    <location>
        <begin position="138"/>
        <end position="175"/>
    </location>
</feature>
<evidence type="ECO:0008006" key="9">
    <source>
        <dbReference type="Google" id="ProtNLM"/>
    </source>
</evidence>
<feature type="compositionally biased region" description="Low complexity" evidence="4">
    <location>
        <begin position="106"/>
        <end position="135"/>
    </location>
</feature>
<dbReference type="EMBL" id="WNWQ01000887">
    <property type="protein sequence ID" value="KAE9963171.1"/>
    <property type="molecule type" value="Genomic_DNA"/>
</dbReference>
<dbReference type="Pfam" id="PF02817">
    <property type="entry name" value="E3_binding"/>
    <property type="match status" value="1"/>
</dbReference>
<comment type="similarity">
    <text evidence="1">Belongs to the 2-oxoacid dehydrogenase family.</text>
</comment>
<evidence type="ECO:0000259" key="6">
    <source>
        <dbReference type="PROSITE" id="PS51826"/>
    </source>
</evidence>
<dbReference type="InterPro" id="IPR003016">
    <property type="entry name" value="2-oxoA_DH_lipoyl-BS"/>
</dbReference>